<evidence type="ECO:0000313" key="1">
    <source>
        <dbReference type="EMBL" id="XBH10336.1"/>
    </source>
</evidence>
<organism evidence="1">
    <name type="scientific">Edaphobacter paludis</name>
    <dbReference type="NCBI Taxonomy" id="3035702"/>
    <lineage>
        <taxon>Bacteria</taxon>
        <taxon>Pseudomonadati</taxon>
        <taxon>Acidobacteriota</taxon>
        <taxon>Terriglobia</taxon>
        <taxon>Terriglobales</taxon>
        <taxon>Acidobacteriaceae</taxon>
        <taxon>Edaphobacter</taxon>
    </lineage>
</organism>
<dbReference type="PANTHER" id="PTHR12993:SF26">
    <property type="entry name" value="1D-MYO-INOSITOL 2-ACETAMIDO-2-DEOXY-ALPHA-D-GLUCOPYRANOSIDE DEACETYLASE"/>
    <property type="match status" value="1"/>
</dbReference>
<dbReference type="EMBL" id="CP121195">
    <property type="protein sequence ID" value="XBH13774.1"/>
    <property type="molecule type" value="Genomic_DNA"/>
</dbReference>
<dbReference type="KEGG" id="epl:P4G45_01030"/>
<proteinExistence type="predicted"/>
<dbReference type="Gene3D" id="3.40.50.880">
    <property type="match status" value="1"/>
</dbReference>
<gene>
    <name evidence="1" type="ORF">P4G45_01030</name>
    <name evidence="2" type="ORF">P8936_01045</name>
</gene>
<dbReference type="Gene3D" id="3.40.50.10320">
    <property type="entry name" value="LmbE-like"/>
    <property type="match status" value="1"/>
</dbReference>
<sequence length="942" mass="104506">MSPERGMVGEAATVDAAPLPIDRGAAALWQSLRKLHTRASLLMVTAHPDDEDGGMLTYESRGEGARVTLLTLNRGESGANVMSPDLFDALGLVRTEELLVADRYYDVDQFWTSVINDGFSKTREESMNHWSHDRVLADAVRVVRMTRPLVVTSVFIGGPSDGHGNHQVAGEMAQEVFRYAGDPKMFPDQIRAGLHPWSPLKDYAEVPRARVTEKGVYDYATHHWAPLRVYDYIHDQWRPWPIDANVIVPTGKQEPLLGISYAQLSREGLGFQRSQNGGSSIPASGEMFSKYHRFASVHAAEDKEGSFFDGIDTSLMGIASLVKTNDAAFLRQQLVKINELVEQAMREFDPRHPEKTAPLLASGLKATVALIAEVRASNLSDDEKYDVNHELRVKEMQFEKGLAQSFELSILPTIAPDHRADQSIAGPSGTPESFVMAIPGQQFAVNVHIDNPSSVPVTLAKVELSTREDEHWSVTPSDTGSSTLSDNKPINQRFQVSAPQNASFTRPYFSRKDVEQPYYDINDQRFMSQPFAPYPLAAWATFRYHNVIFHVGSVVQSVKRITGQGTVMEPLVTGPAISVSVNSSKGVLPLTARSFPLEANIHSNVKGPAKGTVRLELPAGWISSPAVAEFSTNKDGDDRLVLFNVTPSHIREEPYDVTVVADYNRRRYREGYRTVGYPGLRPYNLYRPSTYRITGVDVKCAPGLNVGYIMGSGDTVPQALENLGVNVTFLTAPDLASGNLSRYDVILLGVRTYAVRDDLKANNSRLLDYVKNGGVVVVQYNTPEFDKNYGPYPYTMTSDPEEVTDEASKVDILAPDNPVFQWPNKIGAKDFEGWVAERGSKFLSQWDLHYQPLLETHDPGQNPQRGGLLYARYGKGIYIYNAYAFYRQLPEGVPGAFRIFANLVSLPKNPQINSSMGSTNTDEAHRLVYLPPHLHPTAEGLR</sequence>
<name>A0AAU7D0A2_9BACT</name>
<dbReference type="InterPro" id="IPR024078">
    <property type="entry name" value="LmbE-like_dom_sf"/>
</dbReference>
<dbReference type="Pfam" id="PF02585">
    <property type="entry name" value="PIG-L"/>
    <property type="match status" value="1"/>
</dbReference>
<protein>
    <submittedName>
        <fullName evidence="1">PIG-L family deacetylase</fullName>
    </submittedName>
</protein>
<dbReference type="PANTHER" id="PTHR12993">
    <property type="entry name" value="N-ACETYLGLUCOSAMINYL-PHOSPHATIDYLINOSITOL DE-N-ACETYLASE-RELATED"/>
    <property type="match status" value="1"/>
</dbReference>
<dbReference type="InterPro" id="IPR003737">
    <property type="entry name" value="GlcNAc_PI_deacetylase-related"/>
</dbReference>
<dbReference type="GO" id="GO:0016811">
    <property type="term" value="F:hydrolase activity, acting on carbon-nitrogen (but not peptide) bonds, in linear amides"/>
    <property type="evidence" value="ECO:0007669"/>
    <property type="project" value="TreeGrafter"/>
</dbReference>
<dbReference type="RefSeq" id="WP_348267843.1">
    <property type="nucleotide sequence ID" value="NZ_CP121194.1"/>
</dbReference>
<dbReference type="SUPFAM" id="SSF102588">
    <property type="entry name" value="LmbE-like"/>
    <property type="match status" value="1"/>
</dbReference>
<dbReference type="SUPFAM" id="SSF52317">
    <property type="entry name" value="Class I glutamine amidotransferase-like"/>
    <property type="match status" value="1"/>
</dbReference>
<accession>A0AAU7D7J5</accession>
<dbReference type="AlphaFoldDB" id="A0AAU7D0A2"/>
<dbReference type="EMBL" id="CP121194">
    <property type="protein sequence ID" value="XBH10336.1"/>
    <property type="molecule type" value="Genomic_DNA"/>
</dbReference>
<reference evidence="1" key="1">
    <citation type="submission" date="2023-03" db="EMBL/GenBank/DDBJ databases">
        <title>Edaphobacter sp.</title>
        <authorList>
            <person name="Huber K.J."/>
            <person name="Papendorf J."/>
            <person name="Pilke C."/>
            <person name="Bunk B."/>
            <person name="Sproeer C."/>
            <person name="Pester M."/>
        </authorList>
    </citation>
    <scope>NUCLEOTIDE SEQUENCE</scope>
    <source>
        <strain evidence="1">DSM 109919</strain>
        <strain evidence="2">DSM 109920</strain>
    </source>
</reference>
<dbReference type="CDD" id="cd03143">
    <property type="entry name" value="A4_beta-galactosidase_middle_domain"/>
    <property type="match status" value="1"/>
</dbReference>
<accession>A0AAU7D0A2</accession>
<evidence type="ECO:0000313" key="2">
    <source>
        <dbReference type="EMBL" id="XBH13774.1"/>
    </source>
</evidence>
<dbReference type="InterPro" id="IPR029062">
    <property type="entry name" value="Class_I_gatase-like"/>
</dbReference>